<keyword evidence="1 2" id="KW-0808">Transferase</keyword>
<dbReference type="RefSeq" id="WP_047579829.1">
    <property type="nucleotide sequence ID" value="NZ_JPQT01000183.1"/>
</dbReference>
<dbReference type="PATRIC" id="fig|317.174.peg.6255"/>
<dbReference type="PANTHER" id="PTHR46401">
    <property type="entry name" value="GLYCOSYLTRANSFERASE WBBK-RELATED"/>
    <property type="match status" value="1"/>
</dbReference>
<protein>
    <submittedName>
        <fullName evidence="2">Glycosyl transferase family 1</fullName>
    </submittedName>
</protein>
<comment type="caution">
    <text evidence="2">The sequence shown here is derived from an EMBL/GenBank/DDBJ whole genome shotgun (WGS) entry which is preliminary data.</text>
</comment>
<organism evidence="2 3">
    <name type="scientific">Pseudomonas syringae</name>
    <dbReference type="NCBI Taxonomy" id="317"/>
    <lineage>
        <taxon>Bacteria</taxon>
        <taxon>Pseudomonadati</taxon>
        <taxon>Pseudomonadota</taxon>
        <taxon>Gammaproteobacteria</taxon>
        <taxon>Pseudomonadales</taxon>
        <taxon>Pseudomonadaceae</taxon>
        <taxon>Pseudomonas</taxon>
    </lineage>
</organism>
<dbReference type="GO" id="GO:0009103">
    <property type="term" value="P:lipopolysaccharide biosynthetic process"/>
    <property type="evidence" value="ECO:0007669"/>
    <property type="project" value="TreeGrafter"/>
</dbReference>
<proteinExistence type="predicted"/>
<evidence type="ECO:0000313" key="3">
    <source>
        <dbReference type="Proteomes" id="UP000028643"/>
    </source>
</evidence>
<dbReference type="CDD" id="cd03801">
    <property type="entry name" value="GT4_PimA-like"/>
    <property type="match status" value="1"/>
</dbReference>
<evidence type="ECO:0000256" key="1">
    <source>
        <dbReference type="ARBA" id="ARBA00022679"/>
    </source>
</evidence>
<gene>
    <name evidence="2" type="ORF">IV02_30685</name>
</gene>
<dbReference type="SUPFAM" id="SSF53756">
    <property type="entry name" value="UDP-Glycosyltransferase/glycogen phosphorylase"/>
    <property type="match status" value="2"/>
</dbReference>
<name>A0A085UKW7_PSESX</name>
<dbReference type="EMBL" id="JPQT01000183">
    <property type="protein sequence ID" value="KFE43830.1"/>
    <property type="molecule type" value="Genomic_DNA"/>
</dbReference>
<accession>A0A085UKW7</accession>
<dbReference type="Gene3D" id="3.40.50.2000">
    <property type="entry name" value="Glycogen Phosphorylase B"/>
    <property type="match status" value="2"/>
</dbReference>
<reference evidence="2 3" key="1">
    <citation type="submission" date="2014-07" db="EMBL/GenBank/DDBJ databases">
        <title>Draft Genome Sequences of Environmental Pseudomonas syringae strains.</title>
        <authorList>
            <person name="Baltrus D.A."/>
            <person name="Berge O."/>
            <person name="Morris C."/>
        </authorList>
    </citation>
    <scope>NUCLEOTIDE SEQUENCE [LARGE SCALE GENOMIC DNA]</scope>
    <source>
        <strain evidence="2 3">CEB003</strain>
    </source>
</reference>
<dbReference type="PANTHER" id="PTHR46401:SF2">
    <property type="entry name" value="GLYCOSYLTRANSFERASE WBBK-RELATED"/>
    <property type="match status" value="1"/>
</dbReference>
<dbReference type="Pfam" id="PF13692">
    <property type="entry name" value="Glyco_trans_1_4"/>
    <property type="match status" value="2"/>
</dbReference>
<evidence type="ECO:0000313" key="2">
    <source>
        <dbReference type="EMBL" id="KFE43830.1"/>
    </source>
</evidence>
<dbReference type="Proteomes" id="UP000028643">
    <property type="component" value="Unassembled WGS sequence"/>
</dbReference>
<sequence>MHLIICNERLLFRFGVDRVLLLLAQGLKAAGWHITFVAQRANHDVLRSITDDIHTPPLHHGPYTELDQVTAQWLRDNRHHFVPVGHDPAGTVALIGGWPFYASIAVFRQWGIPTVALDCGGVPYEDMQGPARLVQERLRAQRREFLPEAQVVTPISHFVSRSQSLPDAGPGVKISMIHLGADHLTGGVDQSLWQNGHQAESALSAADADDGPIIINLGRWETGNYKNSEGLYPIARQIIAVHPKARFSVLATAEELDLPDDLKAHILPLGHPSDADLNTLMANADLGISVSHWEGFNLPLAEMQQLRKPVLVLNIGAHPEVVADAQQLCSDEHDIAEKALRVLAGELLTGAEWETRLDTFQQTFTWQHTIKAYAELLADLAPIQDLPVPQLVIDTSACLRDTANTGVARVVRSLTRKLQNFGQPLFVTWNENLRAYVLPTEAEYRNLALYGGPLPDPEHYVLPRSPAHAPQTLDSLGGRHLKGGWLLQSEIVFERQGPARRAAARDLGLQVAAIFYDAIPVTHPEWVADISIRDNHAAYMSGLAECDRVLPISPDAGKQLQAFWQRENITPRAQVRTCWIPGELTASPRATTPAAAPRASEPLRILCVSTLEPRKNHKVLLAAVARLAADYPDLDWQLDMIGNRYAGADYIVEAVREASAADPRIVWHGVVDDNTLNDYYARAHVSVYASLVEGYGMPIVESLWHARPCICHNGGVMAELAAEGGCRTVDMTDPAALAAMIHELATQPAQYLELASEAVARPILTWRSYARELLRQLASHNPRLALKPLPRQWQHFVIAPELPIVEAPGQLALATLLTHRPSACALLIGEHPQWLTALAGRHIVRAWQLAEGDASGSVTREGNLSRINAPIKEAMPLLLDELQLNEIDIDLIILAADQTDSLDLQHLLGSRVTGQGAEGLLLIEGDNASGIALALGLAADADIELPGLRGYRFPYAAAGNEP</sequence>
<dbReference type="AlphaFoldDB" id="A0A085UKW7"/>
<dbReference type="GO" id="GO:0016757">
    <property type="term" value="F:glycosyltransferase activity"/>
    <property type="evidence" value="ECO:0007669"/>
    <property type="project" value="TreeGrafter"/>
</dbReference>